<dbReference type="InterPro" id="IPR050675">
    <property type="entry name" value="OAF3"/>
</dbReference>
<feature type="region of interest" description="Disordered" evidence="5">
    <location>
        <begin position="602"/>
        <end position="624"/>
    </location>
</feature>
<comment type="caution">
    <text evidence="7">The sequence shown here is derived from an EMBL/GenBank/DDBJ whole genome shotgun (WGS) entry which is preliminary data.</text>
</comment>
<keyword evidence="8" id="KW-1185">Reference proteome</keyword>
<dbReference type="Gene3D" id="4.10.240.10">
    <property type="entry name" value="Zn(2)-C6 fungal-type DNA-binding domain"/>
    <property type="match status" value="1"/>
</dbReference>
<gene>
    <name evidence="7" type="ORF">BP6252_06769</name>
</gene>
<dbReference type="AlphaFoldDB" id="A0A3D8RFQ6"/>
<accession>A0A3D8RFQ6</accession>
<reference evidence="7 8" key="1">
    <citation type="journal article" date="2018" name="IMA Fungus">
        <title>IMA Genome-F 9: Draft genome sequence of Annulohypoxylon stygium, Aspergillus mulundensis, Berkeleyomyces basicola (syn. Thielaviopsis basicola), Ceratocystis smalleyi, two Cercospora beticola strains, Coleophoma cylindrospora, Fusarium fracticaudum, Phialophora cf. hyalina, and Morchella septimelata.</title>
        <authorList>
            <person name="Wingfield B.D."/>
            <person name="Bills G.F."/>
            <person name="Dong Y."/>
            <person name="Huang W."/>
            <person name="Nel W.J."/>
            <person name="Swalarsk-Parry B.S."/>
            <person name="Vaghefi N."/>
            <person name="Wilken P.M."/>
            <person name="An Z."/>
            <person name="de Beer Z.W."/>
            <person name="De Vos L."/>
            <person name="Chen L."/>
            <person name="Duong T.A."/>
            <person name="Gao Y."/>
            <person name="Hammerbacher A."/>
            <person name="Kikkert J.R."/>
            <person name="Li Y."/>
            <person name="Li H."/>
            <person name="Li K."/>
            <person name="Li Q."/>
            <person name="Liu X."/>
            <person name="Ma X."/>
            <person name="Naidoo K."/>
            <person name="Pethybridge S.J."/>
            <person name="Sun J."/>
            <person name="Steenkamp E.T."/>
            <person name="van der Nest M.A."/>
            <person name="van Wyk S."/>
            <person name="Wingfield M.J."/>
            <person name="Xiong C."/>
            <person name="Yue Q."/>
            <person name="Zhang X."/>
        </authorList>
    </citation>
    <scope>NUCLEOTIDE SEQUENCE [LARGE SCALE GENOMIC DNA]</scope>
    <source>
        <strain evidence="7 8">BP6252</strain>
    </source>
</reference>
<feature type="domain" description="Zn(2)-C6 fungal-type" evidence="6">
    <location>
        <begin position="22"/>
        <end position="50"/>
    </location>
</feature>
<dbReference type="GO" id="GO:0000981">
    <property type="term" value="F:DNA-binding transcription factor activity, RNA polymerase II-specific"/>
    <property type="evidence" value="ECO:0007669"/>
    <property type="project" value="InterPro"/>
</dbReference>
<name>A0A3D8RFQ6_9HELO</name>
<feature type="region of interest" description="Disordered" evidence="5">
    <location>
        <begin position="71"/>
        <end position="102"/>
    </location>
</feature>
<dbReference type="InterPro" id="IPR036864">
    <property type="entry name" value="Zn2-C6_fun-type_DNA-bd_sf"/>
</dbReference>
<feature type="compositionally biased region" description="Basic and acidic residues" evidence="5">
    <location>
        <begin position="71"/>
        <end position="93"/>
    </location>
</feature>
<keyword evidence="1" id="KW-0805">Transcription regulation</keyword>
<dbReference type="Proteomes" id="UP000256645">
    <property type="component" value="Unassembled WGS sequence"/>
</dbReference>
<keyword evidence="3" id="KW-0804">Transcription</keyword>
<dbReference type="Pfam" id="PF00172">
    <property type="entry name" value="Zn_clus"/>
    <property type="match status" value="1"/>
</dbReference>
<dbReference type="InterPro" id="IPR001138">
    <property type="entry name" value="Zn2Cys6_DnaBD"/>
</dbReference>
<evidence type="ECO:0000313" key="7">
    <source>
        <dbReference type="EMBL" id="RDW72862.1"/>
    </source>
</evidence>
<evidence type="ECO:0000256" key="2">
    <source>
        <dbReference type="ARBA" id="ARBA00023125"/>
    </source>
</evidence>
<evidence type="ECO:0000259" key="6">
    <source>
        <dbReference type="PROSITE" id="PS50048"/>
    </source>
</evidence>
<evidence type="ECO:0000313" key="8">
    <source>
        <dbReference type="Proteomes" id="UP000256645"/>
    </source>
</evidence>
<dbReference type="EMBL" id="PDLM01000007">
    <property type="protein sequence ID" value="RDW72862.1"/>
    <property type="molecule type" value="Genomic_DNA"/>
</dbReference>
<dbReference type="GO" id="GO:0003677">
    <property type="term" value="F:DNA binding"/>
    <property type="evidence" value="ECO:0007669"/>
    <property type="project" value="UniProtKB-KW"/>
</dbReference>
<dbReference type="PROSITE" id="PS50048">
    <property type="entry name" value="ZN2_CY6_FUNGAL_2"/>
    <property type="match status" value="1"/>
</dbReference>
<dbReference type="OrthoDB" id="5089701at2759"/>
<evidence type="ECO:0000256" key="4">
    <source>
        <dbReference type="ARBA" id="ARBA00023242"/>
    </source>
</evidence>
<dbReference type="PROSITE" id="PS00463">
    <property type="entry name" value="ZN2_CY6_FUNGAL_1"/>
    <property type="match status" value="1"/>
</dbReference>
<dbReference type="InterPro" id="IPR021858">
    <property type="entry name" value="Fun_TF"/>
</dbReference>
<evidence type="ECO:0000256" key="5">
    <source>
        <dbReference type="SAM" id="MobiDB-lite"/>
    </source>
</evidence>
<dbReference type="STRING" id="1849047.A0A3D8RFQ6"/>
<keyword evidence="2" id="KW-0238">DNA-binding</keyword>
<protein>
    <recommendedName>
        <fullName evidence="6">Zn(2)-C6 fungal-type domain-containing protein</fullName>
    </recommendedName>
</protein>
<keyword evidence="4" id="KW-0539">Nucleus</keyword>
<dbReference type="CDD" id="cd00067">
    <property type="entry name" value="GAL4"/>
    <property type="match status" value="1"/>
</dbReference>
<sequence length="760" mass="85334">MSGKRRQNAAVTSLHLSGRTVGCLTCRRRRVKCNRATPVCGACCRLQLKCLSRPAADKYLWMPLNQVDIDSEPHQQHEGRTRDHDGTKTERTTQARRTALSTDEEREFMCQQLLQSTAQMDIDDILSSLRVSAEAGLGAVSSGPFTAFPVQAMDIAPIPHSSSPISPASLPNGPNSNPPCSSSFIDPLCISSGELLHPNDANISVDILNSVLEPGWQDFMLWSSGSGPLSLDFTEGQSSYALNTPEIQPESHIFQLPSPLSVHLPFLQPSQILERIPKDTFSLLGYYGSKILFFHSPFPSHKPPWKIMHHPSVLEITTALLVDAPVQHTQLALLYAILAISSFHMDWYESSDKQPKSGNSLDHINNTESYWWNIGKQFEQKAKVHLQLALRNEFAGSRKAKYKHILMVLCCMVTICVSTGEMDDARCFLLDAERVIRLRGLLKPQLSKKVRLLHNIFLYNRIIEESTFCYTSANQSEFSRARDPNSQTLLFTDDILDPVLLSCNSNGGGIERIRDREPPGIEISLSDQLIANDGVLFEAIYGVPMNLMRLISDTTSLAHDADKQHSSSSPADSQSIASFARSANTLEDLLCGFRCGPVEETHSREHNLAEQPDTSQTAGLRGQPSEHSKVMRYLVSAMHQALLIFFYRRIRKLNSYALQPFVKRTISDLFAFERAKEENNIVAPVICWPGFIAGAEALDEDDRRQFRQWFKQSGRGWRNFDAVGEVVEKFWKSKEQSSSRAGESTWEYFFRKHQVAIICT</sequence>
<dbReference type="GO" id="GO:0008270">
    <property type="term" value="F:zinc ion binding"/>
    <property type="evidence" value="ECO:0007669"/>
    <property type="project" value="InterPro"/>
</dbReference>
<organism evidence="7 8">
    <name type="scientific">Coleophoma cylindrospora</name>
    <dbReference type="NCBI Taxonomy" id="1849047"/>
    <lineage>
        <taxon>Eukaryota</taxon>
        <taxon>Fungi</taxon>
        <taxon>Dikarya</taxon>
        <taxon>Ascomycota</taxon>
        <taxon>Pezizomycotina</taxon>
        <taxon>Leotiomycetes</taxon>
        <taxon>Helotiales</taxon>
        <taxon>Dermateaceae</taxon>
        <taxon>Coleophoma</taxon>
    </lineage>
</organism>
<evidence type="ECO:0000256" key="3">
    <source>
        <dbReference type="ARBA" id="ARBA00023163"/>
    </source>
</evidence>
<dbReference type="Pfam" id="PF11951">
    <property type="entry name" value="Fungal_trans_2"/>
    <property type="match status" value="1"/>
</dbReference>
<dbReference type="PANTHER" id="PTHR31069:SF32">
    <property type="entry name" value="ARGININE METABOLISM REGULATION PROTEIN II"/>
    <property type="match status" value="1"/>
</dbReference>
<dbReference type="SUPFAM" id="SSF57701">
    <property type="entry name" value="Zn2/Cys6 DNA-binding domain"/>
    <property type="match status" value="1"/>
</dbReference>
<proteinExistence type="predicted"/>
<dbReference type="PANTHER" id="PTHR31069">
    <property type="entry name" value="OLEATE-ACTIVATED TRANSCRIPTION FACTOR 1-RELATED"/>
    <property type="match status" value="1"/>
</dbReference>
<evidence type="ECO:0000256" key="1">
    <source>
        <dbReference type="ARBA" id="ARBA00023015"/>
    </source>
</evidence>